<dbReference type="EMBL" id="JAHBAY010000002">
    <property type="protein sequence ID" value="MBT0768205.1"/>
    <property type="molecule type" value="Genomic_DNA"/>
</dbReference>
<reference evidence="1 2" key="1">
    <citation type="submission" date="2021-05" db="EMBL/GenBank/DDBJ databases">
        <title>Kineosporia and Streptomyces sp. nov. two new marine actinobacteria isolated from Coral.</title>
        <authorList>
            <person name="Buangrab K."/>
            <person name="Sutthacheep M."/>
            <person name="Yeemin T."/>
            <person name="Harunari E."/>
            <person name="Igarashi Y."/>
            <person name="Kanchanasin P."/>
            <person name="Tanasupawat S."/>
            <person name="Phongsopitanun W."/>
        </authorList>
    </citation>
    <scope>NUCLEOTIDE SEQUENCE [LARGE SCALE GENOMIC DNA]</scope>
    <source>
        <strain evidence="1 2">J2-2</strain>
    </source>
</reference>
<protein>
    <submittedName>
        <fullName evidence="1">Uncharacterized protein</fullName>
    </submittedName>
</protein>
<dbReference type="Proteomes" id="UP001197247">
    <property type="component" value="Unassembled WGS sequence"/>
</dbReference>
<gene>
    <name evidence="1" type="ORF">KIH74_04680</name>
</gene>
<name>A0ABS5TAX3_9ACTN</name>
<comment type="caution">
    <text evidence="1">The sequence shown here is derived from an EMBL/GenBank/DDBJ whole genome shotgun (WGS) entry which is preliminary data.</text>
</comment>
<dbReference type="RefSeq" id="WP_214154509.1">
    <property type="nucleotide sequence ID" value="NZ_JAHBAY010000002.1"/>
</dbReference>
<proteinExistence type="predicted"/>
<accession>A0ABS5TAX3</accession>
<keyword evidence="2" id="KW-1185">Reference proteome</keyword>
<evidence type="ECO:0000313" key="1">
    <source>
        <dbReference type="EMBL" id="MBT0768205.1"/>
    </source>
</evidence>
<sequence length="83" mass="9537">MTVVEQGLGIEDGVVTAPEDRQWRADMSDLRSGVRELRRGQEAIRTEQRELHAEMAVIRSHVRRIIEMLTDLTTTVRAAQHTR</sequence>
<evidence type="ECO:0000313" key="2">
    <source>
        <dbReference type="Proteomes" id="UP001197247"/>
    </source>
</evidence>
<organism evidence="1 2">
    <name type="scientific">Kineosporia corallincola</name>
    <dbReference type="NCBI Taxonomy" id="2835133"/>
    <lineage>
        <taxon>Bacteria</taxon>
        <taxon>Bacillati</taxon>
        <taxon>Actinomycetota</taxon>
        <taxon>Actinomycetes</taxon>
        <taxon>Kineosporiales</taxon>
        <taxon>Kineosporiaceae</taxon>
        <taxon>Kineosporia</taxon>
    </lineage>
</organism>